<dbReference type="InterPro" id="IPR010344">
    <property type="entry name" value="YbjH"/>
</dbReference>
<sequence length="274" mass="31261">MVDVMCNRRGGLILPFLLLFFSIGAYAQMNISGKPGLIYIPSAWAAEESSFSFGYKYNPVHYAFRQNRRRSESIYHVNLAFLPRLEINLNLLRMNGDLRVQDRGIGDRQLDIKYLLLKETSYRPALSIILSAPFGIDNSFSSNAIVASKTIPLLPSFYADVTVGYGSPYYILREESEKTNFDIFSNLQLRKKKELRYRYLSGPLAGLNVRYGKKGGLLVEWDSQHLNLGAYAMLWKRWTMQAALLNGDQVTFGTSYIIDLTPLPKRLRTSDETK</sequence>
<evidence type="ECO:0000313" key="1">
    <source>
        <dbReference type="EMBL" id="MBB5286688.1"/>
    </source>
</evidence>
<dbReference type="Pfam" id="PF06082">
    <property type="entry name" value="YjbH"/>
    <property type="match status" value="1"/>
</dbReference>
<comment type="caution">
    <text evidence="1">The sequence shown here is derived from an EMBL/GenBank/DDBJ whole genome shotgun (WGS) entry which is preliminary data.</text>
</comment>
<keyword evidence="2" id="KW-1185">Reference proteome</keyword>
<dbReference type="AlphaFoldDB" id="A0A840U2W5"/>
<accession>A0A840U2W5</accession>
<evidence type="ECO:0008006" key="3">
    <source>
        <dbReference type="Google" id="ProtNLM"/>
    </source>
</evidence>
<protein>
    <recommendedName>
        <fullName evidence="3">YjbH domain-containing protein</fullName>
    </recommendedName>
</protein>
<reference evidence="1 2" key="1">
    <citation type="submission" date="2020-08" db="EMBL/GenBank/DDBJ databases">
        <title>Genomic Encyclopedia of Type Strains, Phase IV (KMG-IV): sequencing the most valuable type-strain genomes for metagenomic binning, comparative biology and taxonomic classification.</title>
        <authorList>
            <person name="Goeker M."/>
        </authorList>
    </citation>
    <scope>NUCLEOTIDE SEQUENCE [LARGE SCALE GENOMIC DNA]</scope>
    <source>
        <strain evidence="1 2">DSM 105074</strain>
    </source>
</reference>
<organism evidence="1 2">
    <name type="scientific">Rhabdobacter roseus</name>
    <dbReference type="NCBI Taxonomy" id="1655419"/>
    <lineage>
        <taxon>Bacteria</taxon>
        <taxon>Pseudomonadati</taxon>
        <taxon>Bacteroidota</taxon>
        <taxon>Cytophagia</taxon>
        <taxon>Cytophagales</taxon>
        <taxon>Cytophagaceae</taxon>
        <taxon>Rhabdobacter</taxon>
    </lineage>
</organism>
<name>A0A840U2W5_9BACT</name>
<dbReference type="Proteomes" id="UP000557307">
    <property type="component" value="Unassembled WGS sequence"/>
</dbReference>
<dbReference type="EMBL" id="JACHGF010000011">
    <property type="protein sequence ID" value="MBB5286688.1"/>
    <property type="molecule type" value="Genomic_DNA"/>
</dbReference>
<evidence type="ECO:0000313" key="2">
    <source>
        <dbReference type="Proteomes" id="UP000557307"/>
    </source>
</evidence>
<dbReference type="RefSeq" id="WP_221307534.1">
    <property type="nucleotide sequence ID" value="NZ_JACHGF010000011.1"/>
</dbReference>
<gene>
    <name evidence="1" type="ORF">HNQ92_004849</name>
</gene>
<proteinExistence type="predicted"/>